<keyword evidence="3" id="KW-1185">Reference proteome</keyword>
<dbReference type="PANTHER" id="PTHR20992">
    <property type="entry name" value="AT15442P-RELATED"/>
    <property type="match status" value="1"/>
</dbReference>
<organism evidence="2 3">
    <name type="scientific">Maritimibacter fusiformis</name>
    <dbReference type="NCBI Taxonomy" id="2603819"/>
    <lineage>
        <taxon>Bacteria</taxon>
        <taxon>Pseudomonadati</taxon>
        <taxon>Pseudomonadota</taxon>
        <taxon>Alphaproteobacteria</taxon>
        <taxon>Rhodobacterales</taxon>
        <taxon>Roseobacteraceae</taxon>
        <taxon>Maritimibacter</taxon>
    </lineage>
</organism>
<evidence type="ECO:0000313" key="2">
    <source>
        <dbReference type="EMBL" id="TYB77631.1"/>
    </source>
</evidence>
<proteinExistence type="predicted"/>
<evidence type="ECO:0000256" key="1">
    <source>
        <dbReference type="SAM" id="Phobius"/>
    </source>
</evidence>
<protein>
    <submittedName>
        <fullName evidence="2">TIGR00341 family protein</fullName>
    </submittedName>
</protein>
<dbReference type="PANTHER" id="PTHR20992:SF9">
    <property type="entry name" value="AT15442P-RELATED"/>
    <property type="match status" value="1"/>
</dbReference>
<feature type="transmembrane region" description="Helical" evidence="1">
    <location>
        <begin position="267"/>
        <end position="286"/>
    </location>
</feature>
<accession>A0A5D0R9R2</accession>
<feature type="transmembrane region" description="Helical" evidence="1">
    <location>
        <begin position="141"/>
        <end position="164"/>
    </location>
</feature>
<sequence>MTRKLIQIVLPKDRAEAVTACLDDLSTDDWFLLATEDGDRRTLVASLQEVDTQDLLDRIAEALDGESGWHLHVLPTEGSLPEVDDEEEQERIAQRETARAREAIYGDIRQGTALTLDYLVLTGLATVVAAIGLSLDQVAVVIGAMVIAPLLGPILGLAFAVNLGTLSLMLVALRSLGAGLAVAAISAAALGVLFRGHIGAVVETYDAPLTLISVALPLASGAAAALMVAGGQTSALVGVMVAAALLPPLSAAGLLLGGGEWFKAGKAVTTVLVNIAAINLAALVVFRAKGIRPRKWQSDEHATSPWISVAISSLIVVLFAVAVFVSGRGWW</sequence>
<dbReference type="InterPro" id="IPR005240">
    <property type="entry name" value="DUF389"/>
</dbReference>
<gene>
    <name evidence="2" type="ORF">FVF75_15325</name>
</gene>
<feature type="transmembrane region" description="Helical" evidence="1">
    <location>
        <begin position="235"/>
        <end position="255"/>
    </location>
</feature>
<feature type="transmembrane region" description="Helical" evidence="1">
    <location>
        <begin position="207"/>
        <end position="228"/>
    </location>
</feature>
<feature type="transmembrane region" description="Helical" evidence="1">
    <location>
        <begin position="176"/>
        <end position="195"/>
    </location>
</feature>
<dbReference type="NCBIfam" id="TIGR00341">
    <property type="entry name" value="TIGR00341 family protein"/>
    <property type="match status" value="1"/>
</dbReference>
<keyword evidence="1" id="KW-0472">Membrane</keyword>
<name>A0A5D0R9R2_9RHOB</name>
<dbReference type="AlphaFoldDB" id="A0A5D0R9R2"/>
<evidence type="ECO:0000313" key="3">
    <source>
        <dbReference type="Proteomes" id="UP000322080"/>
    </source>
</evidence>
<dbReference type="RefSeq" id="WP_148379579.1">
    <property type="nucleotide sequence ID" value="NZ_VSIY01000015.1"/>
</dbReference>
<keyword evidence="1" id="KW-1133">Transmembrane helix</keyword>
<feature type="transmembrane region" description="Helical" evidence="1">
    <location>
        <begin position="118"/>
        <end position="135"/>
    </location>
</feature>
<reference evidence="2 3" key="1">
    <citation type="submission" date="2019-08" db="EMBL/GenBank/DDBJ databases">
        <title>Identification of a novel species of the genus Boseongicola.</title>
        <authorList>
            <person name="Zhang X.-Q."/>
        </authorList>
    </citation>
    <scope>NUCLEOTIDE SEQUENCE [LARGE SCALE GENOMIC DNA]</scope>
    <source>
        <strain evidence="2 3">HY14</strain>
    </source>
</reference>
<feature type="transmembrane region" description="Helical" evidence="1">
    <location>
        <begin position="306"/>
        <end position="325"/>
    </location>
</feature>
<dbReference type="Pfam" id="PF04087">
    <property type="entry name" value="DUF389"/>
    <property type="match status" value="1"/>
</dbReference>
<dbReference type="Proteomes" id="UP000322080">
    <property type="component" value="Unassembled WGS sequence"/>
</dbReference>
<keyword evidence="1" id="KW-0812">Transmembrane</keyword>
<comment type="caution">
    <text evidence="2">The sequence shown here is derived from an EMBL/GenBank/DDBJ whole genome shotgun (WGS) entry which is preliminary data.</text>
</comment>
<dbReference type="EMBL" id="VSIY01000015">
    <property type="protein sequence ID" value="TYB77631.1"/>
    <property type="molecule type" value="Genomic_DNA"/>
</dbReference>